<gene>
    <name evidence="8" type="ORF">BSAL_00535</name>
</gene>
<feature type="region of interest" description="Disordered" evidence="6">
    <location>
        <begin position="180"/>
        <end position="213"/>
    </location>
</feature>
<dbReference type="PANTHER" id="PTHR46716">
    <property type="entry name" value="MITOGEN-ACTIVATED PROTEIN KINASE KINASE KINASE 7"/>
    <property type="match status" value="1"/>
</dbReference>
<evidence type="ECO:0000256" key="1">
    <source>
        <dbReference type="ARBA" id="ARBA00022527"/>
    </source>
</evidence>
<dbReference type="SUPFAM" id="SSF56112">
    <property type="entry name" value="Protein kinase-like (PK-like)"/>
    <property type="match status" value="1"/>
</dbReference>
<sequence>MSLLFTAGHLMTTIRMFIAPESVGGTSPTKASDVFSFGMTMWCALSPLGTDHGLGKADFEVSLALIQGRRPPVAALDPSYASLIQRCWAAEPSERPSMVEVEEALRNLVACACLSQPQPTPSTRLWTTLLQSYHMEAAVAALKYRSEEGMFFSDSMVDVTNPTCFRFVAGIAGAPFQTPCEWSSRSPMPQPLTASSRSTNRKGVVSLSTLPSA</sequence>
<evidence type="ECO:0000313" key="8">
    <source>
        <dbReference type="EMBL" id="CUG06338.1"/>
    </source>
</evidence>
<dbReference type="Pfam" id="PF07714">
    <property type="entry name" value="PK_Tyr_Ser-Thr"/>
    <property type="match status" value="1"/>
</dbReference>
<dbReference type="PANTHER" id="PTHR46716:SF1">
    <property type="entry name" value="MITOGEN-ACTIVATED PROTEIN KINASE KINASE KINASE 7"/>
    <property type="match status" value="1"/>
</dbReference>
<evidence type="ECO:0000256" key="4">
    <source>
        <dbReference type="ARBA" id="ARBA00022777"/>
    </source>
</evidence>
<dbReference type="GO" id="GO:0006955">
    <property type="term" value="P:immune response"/>
    <property type="evidence" value="ECO:0007669"/>
    <property type="project" value="TreeGrafter"/>
</dbReference>
<dbReference type="GO" id="GO:0005524">
    <property type="term" value="F:ATP binding"/>
    <property type="evidence" value="ECO:0007669"/>
    <property type="project" value="UniProtKB-KW"/>
</dbReference>
<organism evidence="8 9">
    <name type="scientific">Bodo saltans</name>
    <name type="common">Flagellated protozoan</name>
    <dbReference type="NCBI Taxonomy" id="75058"/>
    <lineage>
        <taxon>Eukaryota</taxon>
        <taxon>Discoba</taxon>
        <taxon>Euglenozoa</taxon>
        <taxon>Kinetoplastea</taxon>
        <taxon>Metakinetoplastina</taxon>
        <taxon>Eubodonida</taxon>
        <taxon>Bodonidae</taxon>
        <taxon>Bodo</taxon>
    </lineage>
</organism>
<dbReference type="GO" id="GO:0004709">
    <property type="term" value="F:MAP kinase kinase kinase activity"/>
    <property type="evidence" value="ECO:0007669"/>
    <property type="project" value="TreeGrafter"/>
</dbReference>
<keyword evidence="2" id="KW-0808">Transferase</keyword>
<reference evidence="9" key="1">
    <citation type="submission" date="2015-09" db="EMBL/GenBank/DDBJ databases">
        <authorList>
            <consortium name="Pathogen Informatics"/>
        </authorList>
    </citation>
    <scope>NUCLEOTIDE SEQUENCE [LARGE SCALE GENOMIC DNA]</scope>
    <source>
        <strain evidence="9">Lake Konstanz</strain>
    </source>
</reference>
<dbReference type="EMBL" id="CYKH01000582">
    <property type="protein sequence ID" value="CUG06338.1"/>
    <property type="molecule type" value="Genomic_DNA"/>
</dbReference>
<dbReference type="PROSITE" id="PS50011">
    <property type="entry name" value="PROTEIN_KINASE_DOM"/>
    <property type="match status" value="1"/>
</dbReference>
<evidence type="ECO:0000313" key="9">
    <source>
        <dbReference type="Proteomes" id="UP000051952"/>
    </source>
</evidence>
<evidence type="ECO:0000256" key="6">
    <source>
        <dbReference type="SAM" id="MobiDB-lite"/>
    </source>
</evidence>
<dbReference type="VEuPathDB" id="TriTrypDB:BSAL_00535"/>
<dbReference type="InterPro" id="IPR000719">
    <property type="entry name" value="Prot_kinase_dom"/>
</dbReference>
<dbReference type="InterPro" id="IPR001245">
    <property type="entry name" value="Ser-Thr/Tyr_kinase_cat_dom"/>
</dbReference>
<feature type="compositionally biased region" description="Polar residues" evidence="6">
    <location>
        <begin position="180"/>
        <end position="198"/>
    </location>
</feature>
<accession>A0A0S4IWK8</accession>
<keyword evidence="3" id="KW-0547">Nucleotide-binding</keyword>
<dbReference type="OrthoDB" id="4062651at2759"/>
<dbReference type="Gene3D" id="1.10.510.10">
    <property type="entry name" value="Transferase(Phosphotransferase) domain 1"/>
    <property type="match status" value="1"/>
</dbReference>
<dbReference type="GO" id="GO:0007254">
    <property type="term" value="P:JNK cascade"/>
    <property type="evidence" value="ECO:0007669"/>
    <property type="project" value="TreeGrafter"/>
</dbReference>
<keyword evidence="5" id="KW-0067">ATP-binding</keyword>
<keyword evidence="1" id="KW-0723">Serine/threonine-protein kinase</keyword>
<evidence type="ECO:0000259" key="7">
    <source>
        <dbReference type="PROSITE" id="PS50011"/>
    </source>
</evidence>
<keyword evidence="9" id="KW-1185">Reference proteome</keyword>
<proteinExistence type="predicted"/>
<evidence type="ECO:0000256" key="3">
    <source>
        <dbReference type="ARBA" id="ARBA00022741"/>
    </source>
</evidence>
<evidence type="ECO:0000256" key="5">
    <source>
        <dbReference type="ARBA" id="ARBA00022840"/>
    </source>
</evidence>
<keyword evidence="4 8" id="KW-0418">Kinase</keyword>
<dbReference type="InterPro" id="IPR011009">
    <property type="entry name" value="Kinase-like_dom_sf"/>
</dbReference>
<feature type="domain" description="Protein kinase" evidence="7">
    <location>
        <begin position="1"/>
        <end position="109"/>
    </location>
</feature>
<evidence type="ECO:0000256" key="2">
    <source>
        <dbReference type="ARBA" id="ARBA00022679"/>
    </source>
</evidence>
<dbReference type="Proteomes" id="UP000051952">
    <property type="component" value="Unassembled WGS sequence"/>
</dbReference>
<dbReference type="AlphaFoldDB" id="A0A0S4IWK8"/>
<protein>
    <submittedName>
        <fullName evidence="8">Mitogen-activated protein kinase kinase kinase 7, putative</fullName>
    </submittedName>
</protein>
<name>A0A0S4IWK8_BODSA</name>